<evidence type="ECO:0000313" key="1">
    <source>
        <dbReference type="EMBL" id="KAI9450081.1"/>
    </source>
</evidence>
<gene>
    <name evidence="1" type="ORF">F5148DRAFT_987248</name>
</gene>
<proteinExistence type="predicted"/>
<keyword evidence="2" id="KW-1185">Reference proteome</keyword>
<protein>
    <submittedName>
        <fullName evidence="1">Uncharacterized protein</fullName>
    </submittedName>
</protein>
<organism evidence="1 2">
    <name type="scientific">Russula earlei</name>
    <dbReference type="NCBI Taxonomy" id="71964"/>
    <lineage>
        <taxon>Eukaryota</taxon>
        <taxon>Fungi</taxon>
        <taxon>Dikarya</taxon>
        <taxon>Basidiomycota</taxon>
        <taxon>Agaricomycotina</taxon>
        <taxon>Agaricomycetes</taxon>
        <taxon>Russulales</taxon>
        <taxon>Russulaceae</taxon>
        <taxon>Russula</taxon>
    </lineage>
</organism>
<reference evidence="1" key="1">
    <citation type="submission" date="2021-03" db="EMBL/GenBank/DDBJ databases">
        <title>Evolutionary priming and transition to the ectomycorrhizal habit in an iconic lineage of mushroom-forming fungi: is preadaptation a requirement?</title>
        <authorList>
            <consortium name="DOE Joint Genome Institute"/>
            <person name="Looney B.P."/>
            <person name="Miyauchi S."/>
            <person name="Morin E."/>
            <person name="Drula E."/>
            <person name="Courty P.E."/>
            <person name="Chicoki N."/>
            <person name="Fauchery L."/>
            <person name="Kohler A."/>
            <person name="Kuo A."/>
            <person name="LaButti K."/>
            <person name="Pangilinan J."/>
            <person name="Lipzen A."/>
            <person name="Riley R."/>
            <person name="Andreopoulos W."/>
            <person name="He G."/>
            <person name="Johnson J."/>
            <person name="Barry K.W."/>
            <person name="Grigoriev I.V."/>
            <person name="Nagy L."/>
            <person name="Hibbett D."/>
            <person name="Henrissat B."/>
            <person name="Matheny P.B."/>
            <person name="Labbe J."/>
            <person name="Martin A.F."/>
        </authorList>
    </citation>
    <scope>NUCLEOTIDE SEQUENCE</scope>
    <source>
        <strain evidence="1">BPL698</strain>
    </source>
</reference>
<sequence length="172" mass="18992">MTTCPICLDALKSPVALPCGHVYCHGCISDTIKATASTSSNTTFCPTCREPVSTVTPNPLSIPPHLRPYVLPPFRRVYLSSPPPPPTDAHQTSTPSANEVDKIVARLHMESAILRQSCHAWRARADAHVAAHLGLSALLRLAQDRGRMLKNERDELARKYDTLKRKFSDVDR</sequence>
<name>A0ACC0TUV0_9AGAM</name>
<dbReference type="Proteomes" id="UP001207468">
    <property type="component" value="Unassembled WGS sequence"/>
</dbReference>
<accession>A0ACC0TUV0</accession>
<comment type="caution">
    <text evidence="1">The sequence shown here is derived from an EMBL/GenBank/DDBJ whole genome shotgun (WGS) entry which is preliminary data.</text>
</comment>
<dbReference type="EMBL" id="JAGFNK010000454">
    <property type="protein sequence ID" value="KAI9450081.1"/>
    <property type="molecule type" value="Genomic_DNA"/>
</dbReference>
<evidence type="ECO:0000313" key="2">
    <source>
        <dbReference type="Proteomes" id="UP001207468"/>
    </source>
</evidence>